<reference evidence="2 3" key="1">
    <citation type="submission" date="2017-09" db="EMBL/GenBank/DDBJ databases">
        <title>Biodiversity and function of Thalassospira species in the particle-attached aromatic-hydrocarbon-degrading consortia from the surface seawater of the China South Sea.</title>
        <authorList>
            <person name="Dong C."/>
            <person name="Lai Q."/>
            <person name="Shao Z."/>
        </authorList>
    </citation>
    <scope>NUCLEOTIDE SEQUENCE [LARGE SCALE GENOMIC DNA]</scope>
    <source>
        <strain evidence="2 3">139Z-12</strain>
    </source>
</reference>
<dbReference type="Proteomes" id="UP000233332">
    <property type="component" value="Unassembled WGS sequence"/>
</dbReference>
<proteinExistence type="predicted"/>
<dbReference type="AlphaFoldDB" id="A0A2N3L4A1"/>
<evidence type="ECO:0000313" key="3">
    <source>
        <dbReference type="Proteomes" id="UP000233332"/>
    </source>
</evidence>
<comment type="caution">
    <text evidence="2">The sequence shown here is derived from an EMBL/GenBank/DDBJ whole genome shotgun (WGS) entry which is preliminary data.</text>
</comment>
<accession>A0A2N3L4A1</accession>
<keyword evidence="3" id="KW-1185">Reference proteome</keyword>
<evidence type="ECO:0000313" key="2">
    <source>
        <dbReference type="EMBL" id="PKR57556.1"/>
    </source>
</evidence>
<protein>
    <submittedName>
        <fullName evidence="2">Uncharacterized protein</fullName>
    </submittedName>
</protein>
<sequence length="84" mass="9457">MIRRRKASNKHSDLVPFRPPKSPPSGTKIERSSSHPHHTDFSVKFDLLWQILSHDGVNLASADPSQPGDDTPITRICIFFDHLA</sequence>
<name>A0A2N3L4A1_9PROT</name>
<feature type="compositionally biased region" description="Basic and acidic residues" evidence="1">
    <location>
        <begin position="28"/>
        <end position="37"/>
    </location>
</feature>
<feature type="region of interest" description="Disordered" evidence="1">
    <location>
        <begin position="1"/>
        <end position="37"/>
    </location>
</feature>
<organism evidence="2 3">
    <name type="scientific">Thalassospira lohafexi</name>
    <dbReference type="NCBI Taxonomy" id="744227"/>
    <lineage>
        <taxon>Bacteria</taxon>
        <taxon>Pseudomonadati</taxon>
        <taxon>Pseudomonadota</taxon>
        <taxon>Alphaproteobacteria</taxon>
        <taxon>Rhodospirillales</taxon>
        <taxon>Thalassospiraceae</taxon>
        <taxon>Thalassospira</taxon>
    </lineage>
</organism>
<gene>
    <name evidence="2" type="ORF">COO92_16590</name>
</gene>
<dbReference type="EMBL" id="NXGX01000006">
    <property type="protein sequence ID" value="PKR57556.1"/>
    <property type="molecule type" value="Genomic_DNA"/>
</dbReference>
<evidence type="ECO:0000256" key="1">
    <source>
        <dbReference type="SAM" id="MobiDB-lite"/>
    </source>
</evidence>